<proteinExistence type="predicted"/>
<dbReference type="OMA" id="ACPYIND"/>
<dbReference type="Proteomes" id="UP000287033">
    <property type="component" value="Unassembled WGS sequence"/>
</dbReference>
<dbReference type="Pfam" id="PF04427">
    <property type="entry name" value="Brix"/>
    <property type="match status" value="1"/>
</dbReference>
<gene>
    <name evidence="3" type="ORF">chiPu_0020240</name>
</gene>
<feature type="domain" description="Brix" evidence="2">
    <location>
        <begin position="26"/>
        <end position="133"/>
    </location>
</feature>
<dbReference type="STRING" id="137246.A0A401RUE1"/>
<dbReference type="SMART" id="SM00879">
    <property type="entry name" value="Brix"/>
    <property type="match status" value="1"/>
</dbReference>
<dbReference type="GO" id="GO:0005730">
    <property type="term" value="C:nucleolus"/>
    <property type="evidence" value="ECO:0007669"/>
    <property type="project" value="UniProtKB-SubCell"/>
</dbReference>
<comment type="subcellular location">
    <subcellularLocation>
        <location evidence="1">Nucleus</location>
        <location evidence="1">Nucleolus</location>
    </subcellularLocation>
</comment>
<dbReference type="InterPro" id="IPR045112">
    <property type="entry name" value="PPAN-like"/>
</dbReference>
<dbReference type="EMBL" id="BEZZ01002464">
    <property type="protein sequence ID" value="GCC21765.1"/>
    <property type="molecule type" value="Genomic_DNA"/>
</dbReference>
<dbReference type="GO" id="GO:0019843">
    <property type="term" value="F:rRNA binding"/>
    <property type="evidence" value="ECO:0007669"/>
    <property type="project" value="InterPro"/>
</dbReference>
<dbReference type="GO" id="GO:0000027">
    <property type="term" value="P:ribosomal large subunit assembly"/>
    <property type="evidence" value="ECO:0007669"/>
    <property type="project" value="TreeGrafter"/>
</dbReference>
<protein>
    <recommendedName>
        <fullName evidence="2">Brix domain-containing protein</fullName>
    </recommendedName>
</protein>
<accession>A0A401RUE1</accession>
<dbReference type="AlphaFoldDB" id="A0A401RUE1"/>
<comment type="caution">
    <text evidence="3">The sequence shown here is derived from an EMBL/GenBank/DDBJ whole genome shotgun (WGS) entry which is preliminary data.</text>
</comment>
<evidence type="ECO:0000259" key="2">
    <source>
        <dbReference type="PROSITE" id="PS50833"/>
    </source>
</evidence>
<dbReference type="PROSITE" id="PS50833">
    <property type="entry name" value="BRIX"/>
    <property type="match status" value="1"/>
</dbReference>
<dbReference type="InterPro" id="IPR007109">
    <property type="entry name" value="Brix"/>
</dbReference>
<evidence type="ECO:0000313" key="4">
    <source>
        <dbReference type="Proteomes" id="UP000287033"/>
    </source>
</evidence>
<dbReference type="GO" id="GO:0006364">
    <property type="term" value="P:rRNA processing"/>
    <property type="evidence" value="ECO:0007669"/>
    <property type="project" value="InterPro"/>
</dbReference>
<organism evidence="3 4">
    <name type="scientific">Chiloscyllium punctatum</name>
    <name type="common">Brownbanded bambooshark</name>
    <name type="synonym">Hemiscyllium punctatum</name>
    <dbReference type="NCBI Taxonomy" id="137246"/>
    <lineage>
        <taxon>Eukaryota</taxon>
        <taxon>Metazoa</taxon>
        <taxon>Chordata</taxon>
        <taxon>Craniata</taxon>
        <taxon>Vertebrata</taxon>
        <taxon>Chondrichthyes</taxon>
        <taxon>Elasmobranchii</taxon>
        <taxon>Galeomorphii</taxon>
        <taxon>Galeoidea</taxon>
        <taxon>Orectolobiformes</taxon>
        <taxon>Hemiscylliidae</taxon>
        <taxon>Chiloscyllium</taxon>
    </lineage>
</organism>
<dbReference type="PANTHER" id="PTHR12661:SF5">
    <property type="entry name" value="SUPPRESSOR OF SWI4 1 HOMOLOG"/>
    <property type="match status" value="1"/>
</dbReference>
<sequence>MLWTKAQKRTREIAIQRSQEEFATVPHTFIFSRGQVGLNVHQLITDLRRIMEPYTARNLKVQKKNLLKDFVSVAGPLGVTHFLVFTKTSTSVNFKVARLPRGPTLTFKVHRVSVSVRVSDRIFIVRTVAQGQL</sequence>
<dbReference type="GO" id="GO:0030687">
    <property type="term" value="C:preribosome, large subunit precursor"/>
    <property type="evidence" value="ECO:0007669"/>
    <property type="project" value="TreeGrafter"/>
</dbReference>
<dbReference type="OrthoDB" id="10261452at2759"/>
<keyword evidence="4" id="KW-1185">Reference proteome</keyword>
<name>A0A401RUE1_CHIPU</name>
<reference evidence="3 4" key="1">
    <citation type="journal article" date="2018" name="Nat. Ecol. Evol.">
        <title>Shark genomes provide insights into elasmobranch evolution and the origin of vertebrates.</title>
        <authorList>
            <person name="Hara Y"/>
            <person name="Yamaguchi K"/>
            <person name="Onimaru K"/>
            <person name="Kadota M"/>
            <person name="Koyanagi M"/>
            <person name="Keeley SD"/>
            <person name="Tatsumi K"/>
            <person name="Tanaka K"/>
            <person name="Motone F"/>
            <person name="Kageyama Y"/>
            <person name="Nozu R"/>
            <person name="Adachi N"/>
            <person name="Nishimura O"/>
            <person name="Nakagawa R"/>
            <person name="Tanegashima C"/>
            <person name="Kiyatake I"/>
            <person name="Matsumoto R"/>
            <person name="Murakumo K"/>
            <person name="Nishida K"/>
            <person name="Terakita A"/>
            <person name="Kuratani S"/>
            <person name="Sato K"/>
            <person name="Hyodo S Kuraku.S."/>
        </authorList>
    </citation>
    <scope>NUCLEOTIDE SEQUENCE [LARGE SCALE GENOMIC DNA]</scope>
</reference>
<dbReference type="PANTHER" id="PTHR12661">
    <property type="entry name" value="PETER PAN-RELATED"/>
    <property type="match status" value="1"/>
</dbReference>
<evidence type="ECO:0000256" key="1">
    <source>
        <dbReference type="ARBA" id="ARBA00004604"/>
    </source>
</evidence>
<evidence type="ECO:0000313" key="3">
    <source>
        <dbReference type="EMBL" id="GCC21765.1"/>
    </source>
</evidence>